<dbReference type="SUPFAM" id="SSF54928">
    <property type="entry name" value="RNA-binding domain, RBD"/>
    <property type="match status" value="1"/>
</dbReference>
<dbReference type="GeneID" id="85306937"/>
<gene>
    <name evidence="8" type="ORF">QBC33DRAFT_340936</name>
</gene>
<dbReference type="EMBL" id="MU839003">
    <property type="protein sequence ID" value="KAK1769077.1"/>
    <property type="molecule type" value="Genomic_DNA"/>
</dbReference>
<proteinExistence type="predicted"/>
<evidence type="ECO:0000259" key="7">
    <source>
        <dbReference type="PROSITE" id="PS50102"/>
    </source>
</evidence>
<dbReference type="CDD" id="cd12236">
    <property type="entry name" value="RRM_snRNP70"/>
    <property type="match status" value="1"/>
</dbReference>
<dbReference type="InterPro" id="IPR051183">
    <property type="entry name" value="U1_U11-U12_snRNP_70-35kDa"/>
</dbReference>
<dbReference type="GO" id="GO:0005685">
    <property type="term" value="C:U1 snRNP"/>
    <property type="evidence" value="ECO:0007669"/>
    <property type="project" value="TreeGrafter"/>
</dbReference>
<dbReference type="RefSeq" id="XP_060285290.1">
    <property type="nucleotide sequence ID" value="XM_060423750.1"/>
</dbReference>
<evidence type="ECO:0000313" key="8">
    <source>
        <dbReference type="EMBL" id="KAK1769077.1"/>
    </source>
</evidence>
<dbReference type="Proteomes" id="UP001244011">
    <property type="component" value="Unassembled WGS sequence"/>
</dbReference>
<feature type="compositionally biased region" description="Basic and acidic residues" evidence="6">
    <location>
        <begin position="367"/>
        <end position="407"/>
    </location>
</feature>
<dbReference type="InterPro" id="IPR034143">
    <property type="entry name" value="snRNP70_RRM"/>
</dbReference>
<protein>
    <submittedName>
        <fullName evidence="8">U1 small nuclear ribonucleoprotein of 70kDa MW N terminal-domain-containing protein</fullName>
    </submittedName>
</protein>
<feature type="compositionally biased region" description="Gly residues" evidence="6">
    <location>
        <begin position="328"/>
        <end position="337"/>
    </location>
</feature>
<evidence type="ECO:0000256" key="4">
    <source>
        <dbReference type="ARBA" id="ARBA00023274"/>
    </source>
</evidence>
<sequence length="407" mass="44309">MTDKLPQNLLALFAPRPPLRWVPPSDYAPEKRKTAAISGVAEFLPELARYGKEHEYKPTESWLEARDRKKREHEAKIHHLVNEAPKSYNPSQDPNIRGDAFKTLIVARLSYEANEQDLEREFGRFGPIERIRIITDTHAHEKGNKKRKPHRGYAFVVFEREKDMRAALDSCDGIRIRDRRIKVDVERGRTVKGWKPRRFGGGLGGRGYTKTMPSRPMGPGGFGGGGFRGGFRGGYGGRDRGFRGGGGGGFGGDRGDRGFRGGGFGGRGGGDFGGRGGGDFGSRGGGDRGPNGFSAPSHAPSGPGGGYGGGGYGGGGRDSRRDFSEQRGGQGGGYGREGGGRSYDDRSGGGGFRDRDNRRTGSNMDPIRPRDGGARGGRDYDRPRDDDSRKRSHEGGGYEDPRKLRRY</sequence>
<dbReference type="GO" id="GO:0003729">
    <property type="term" value="F:mRNA binding"/>
    <property type="evidence" value="ECO:0007669"/>
    <property type="project" value="TreeGrafter"/>
</dbReference>
<dbReference type="PROSITE" id="PS50102">
    <property type="entry name" value="RRM"/>
    <property type="match status" value="1"/>
</dbReference>
<keyword evidence="9" id="KW-1185">Reference proteome</keyword>
<evidence type="ECO:0000313" key="9">
    <source>
        <dbReference type="Proteomes" id="UP001244011"/>
    </source>
</evidence>
<accession>A0AAJ0FIQ1</accession>
<dbReference type="GO" id="GO:0000398">
    <property type="term" value="P:mRNA splicing, via spliceosome"/>
    <property type="evidence" value="ECO:0007669"/>
    <property type="project" value="TreeGrafter"/>
</dbReference>
<evidence type="ECO:0000256" key="5">
    <source>
        <dbReference type="PROSITE-ProRule" id="PRU00176"/>
    </source>
</evidence>
<dbReference type="Pfam" id="PF00076">
    <property type="entry name" value="RRM_1"/>
    <property type="match status" value="1"/>
</dbReference>
<reference evidence="8" key="1">
    <citation type="submission" date="2023-06" db="EMBL/GenBank/DDBJ databases">
        <title>Genome-scale phylogeny and comparative genomics of the fungal order Sordariales.</title>
        <authorList>
            <consortium name="Lawrence Berkeley National Laboratory"/>
            <person name="Hensen N."/>
            <person name="Bonometti L."/>
            <person name="Westerberg I."/>
            <person name="Brannstrom I.O."/>
            <person name="Guillou S."/>
            <person name="Cros-Aarteil S."/>
            <person name="Calhoun S."/>
            <person name="Haridas S."/>
            <person name="Kuo A."/>
            <person name="Mondo S."/>
            <person name="Pangilinan J."/>
            <person name="Riley R."/>
            <person name="Labutti K."/>
            <person name="Andreopoulos B."/>
            <person name="Lipzen A."/>
            <person name="Chen C."/>
            <person name="Yanf M."/>
            <person name="Daum C."/>
            <person name="Ng V."/>
            <person name="Clum A."/>
            <person name="Steindorff A."/>
            <person name="Ohm R."/>
            <person name="Martin F."/>
            <person name="Silar P."/>
            <person name="Natvig D."/>
            <person name="Lalanne C."/>
            <person name="Gautier V."/>
            <person name="Ament-Velasquez S.L."/>
            <person name="Kruys A."/>
            <person name="Hutchinson M.I."/>
            <person name="Powell A.J."/>
            <person name="Barry K."/>
            <person name="Miller A.N."/>
            <person name="Grigoriev I.V."/>
            <person name="Debuchy R."/>
            <person name="Gladieux P."/>
            <person name="Thoren M.H."/>
            <person name="Johannesson H."/>
        </authorList>
    </citation>
    <scope>NUCLEOTIDE SEQUENCE</scope>
    <source>
        <strain evidence="8">8032-3</strain>
    </source>
</reference>
<dbReference type="InterPro" id="IPR000504">
    <property type="entry name" value="RRM_dom"/>
</dbReference>
<feature type="compositionally biased region" description="Basic and acidic residues" evidence="6">
    <location>
        <begin position="338"/>
        <end position="359"/>
    </location>
</feature>
<dbReference type="PANTHER" id="PTHR13952:SF5">
    <property type="entry name" value="U1 SMALL NUCLEAR RIBONUCLEOPROTEIN 70 KDA"/>
    <property type="match status" value="1"/>
</dbReference>
<evidence type="ECO:0000256" key="3">
    <source>
        <dbReference type="ARBA" id="ARBA00023242"/>
    </source>
</evidence>
<dbReference type="SMART" id="SM00360">
    <property type="entry name" value="RRM"/>
    <property type="match status" value="1"/>
</dbReference>
<comment type="subcellular location">
    <subcellularLocation>
        <location evidence="1">Nucleus</location>
    </subcellularLocation>
</comment>
<organism evidence="8 9">
    <name type="scientific">Phialemonium atrogriseum</name>
    <dbReference type="NCBI Taxonomy" id="1093897"/>
    <lineage>
        <taxon>Eukaryota</taxon>
        <taxon>Fungi</taxon>
        <taxon>Dikarya</taxon>
        <taxon>Ascomycota</taxon>
        <taxon>Pezizomycotina</taxon>
        <taxon>Sordariomycetes</taxon>
        <taxon>Sordariomycetidae</taxon>
        <taxon>Cephalothecales</taxon>
        <taxon>Cephalothecaceae</taxon>
        <taxon>Phialemonium</taxon>
    </lineage>
</organism>
<keyword evidence="3" id="KW-0539">Nucleus</keyword>
<comment type="caution">
    <text evidence="8">The sequence shown here is derived from an EMBL/GenBank/DDBJ whole genome shotgun (WGS) entry which is preliminary data.</text>
</comment>
<feature type="compositionally biased region" description="Gly residues" evidence="6">
    <location>
        <begin position="260"/>
        <end position="289"/>
    </location>
</feature>
<evidence type="ECO:0000256" key="1">
    <source>
        <dbReference type="ARBA" id="ARBA00004123"/>
    </source>
</evidence>
<feature type="region of interest" description="Disordered" evidence="6">
    <location>
        <begin position="196"/>
        <end position="219"/>
    </location>
</feature>
<dbReference type="InterPro" id="IPR022023">
    <property type="entry name" value="U1snRNP70_N"/>
</dbReference>
<name>A0AAJ0FIQ1_9PEZI</name>
<dbReference type="PANTHER" id="PTHR13952">
    <property type="entry name" value="U1 SMALL NUCLEAR RIBONUCLEOPROTEIN 70 KD"/>
    <property type="match status" value="1"/>
</dbReference>
<dbReference type="AlphaFoldDB" id="A0AAJ0FIQ1"/>
<keyword evidence="2 5" id="KW-0694">RNA-binding</keyword>
<feature type="domain" description="RRM" evidence="7">
    <location>
        <begin position="102"/>
        <end position="188"/>
    </location>
</feature>
<feature type="compositionally biased region" description="Gly residues" evidence="6">
    <location>
        <begin position="302"/>
        <end position="316"/>
    </location>
</feature>
<keyword evidence="4 8" id="KW-0687">Ribonucleoprotein</keyword>
<dbReference type="InterPro" id="IPR035979">
    <property type="entry name" value="RBD_domain_sf"/>
</dbReference>
<dbReference type="Gene3D" id="3.30.70.330">
    <property type="match status" value="1"/>
</dbReference>
<feature type="region of interest" description="Disordered" evidence="6">
    <location>
        <begin position="238"/>
        <end position="407"/>
    </location>
</feature>
<dbReference type="Pfam" id="PF12220">
    <property type="entry name" value="U1snRNP70_N"/>
    <property type="match status" value="1"/>
</dbReference>
<dbReference type="InterPro" id="IPR012677">
    <property type="entry name" value="Nucleotide-bd_a/b_plait_sf"/>
</dbReference>
<evidence type="ECO:0000256" key="6">
    <source>
        <dbReference type="SAM" id="MobiDB-lite"/>
    </source>
</evidence>
<dbReference type="GO" id="GO:0071004">
    <property type="term" value="C:U2-type prespliceosome"/>
    <property type="evidence" value="ECO:0007669"/>
    <property type="project" value="TreeGrafter"/>
</dbReference>
<dbReference type="GO" id="GO:0030619">
    <property type="term" value="F:U1 snRNA binding"/>
    <property type="evidence" value="ECO:0007669"/>
    <property type="project" value="InterPro"/>
</dbReference>
<evidence type="ECO:0000256" key="2">
    <source>
        <dbReference type="ARBA" id="ARBA00022884"/>
    </source>
</evidence>
<feature type="compositionally biased region" description="Gly residues" evidence="6">
    <location>
        <begin position="243"/>
        <end position="252"/>
    </location>
</feature>
<dbReference type="GO" id="GO:0071011">
    <property type="term" value="C:precatalytic spliceosome"/>
    <property type="evidence" value="ECO:0007669"/>
    <property type="project" value="TreeGrafter"/>
</dbReference>
<dbReference type="FunFam" id="3.30.70.330:FF:000298">
    <property type="entry name" value="U1 small nuclear ribonucleoprotein 70 kDa"/>
    <property type="match status" value="1"/>
</dbReference>